<dbReference type="Proteomes" id="UP000316270">
    <property type="component" value="Chromosome 17"/>
</dbReference>
<dbReference type="EMBL" id="CP042201">
    <property type="protein sequence ID" value="QDS77339.1"/>
    <property type="molecule type" value="Genomic_DNA"/>
</dbReference>
<name>A0A517LNY4_9PEZI</name>
<dbReference type="AlphaFoldDB" id="A0A517LNY4"/>
<evidence type="ECO:0000313" key="1">
    <source>
        <dbReference type="EMBL" id="QDS77339.1"/>
    </source>
</evidence>
<protein>
    <submittedName>
        <fullName evidence="1">Uncharacterized protein</fullName>
    </submittedName>
</protein>
<accession>A0A517LNY4</accession>
<organism evidence="1 2">
    <name type="scientific">Venturia effusa</name>
    <dbReference type="NCBI Taxonomy" id="50376"/>
    <lineage>
        <taxon>Eukaryota</taxon>
        <taxon>Fungi</taxon>
        <taxon>Dikarya</taxon>
        <taxon>Ascomycota</taxon>
        <taxon>Pezizomycotina</taxon>
        <taxon>Dothideomycetes</taxon>
        <taxon>Pleosporomycetidae</taxon>
        <taxon>Venturiales</taxon>
        <taxon>Venturiaceae</taxon>
        <taxon>Venturia</taxon>
    </lineage>
</organism>
<gene>
    <name evidence="1" type="ORF">FKW77_005193</name>
</gene>
<keyword evidence="2" id="KW-1185">Reference proteome</keyword>
<dbReference type="OrthoDB" id="10314090at2759"/>
<evidence type="ECO:0000313" key="2">
    <source>
        <dbReference type="Proteomes" id="UP000316270"/>
    </source>
</evidence>
<sequence length="159" mass="17918">MTSFKSVKDVEVGDQVTIRSCPVLVQRVLGPEDLGRPEYFLAGYDIIDGKELSQSFHPADMVALVDVKYNEKRVVRSFPNFDIRALSGFETTISSTNTFEKLQQGNTEIIKSKSVPHVDLLSATKWKVLNIFTIRKVSSRQRHTTFITSIEAIPAIFHS</sequence>
<reference evidence="1 2" key="1">
    <citation type="submission" date="2019-07" db="EMBL/GenBank/DDBJ databases">
        <title>Finished genome of Venturia effusa.</title>
        <authorList>
            <person name="Young C.A."/>
            <person name="Cox M.P."/>
            <person name="Ganley A.R.D."/>
            <person name="David W.J."/>
        </authorList>
    </citation>
    <scope>NUCLEOTIDE SEQUENCE [LARGE SCALE GENOMIC DNA]</scope>
    <source>
        <strain evidence="2">albino</strain>
    </source>
</reference>
<proteinExistence type="predicted"/>